<name>A0ACC0M6F3_RHOML</name>
<sequence length="383" mass="42345">MNEREGEICAGSRGITGSNEERLDDAVEDGVVIVTLQPEPDEVTGDSVYSLTRLGEVETDIDRPLDPPPEITSVEVLWNPFDDIVPRAVPAEALPSSRVDVDKKASKKIAVNTTGKKMINLQKAELASVKTKIKSSHDVLNDPHLLKREDCLSKKDCIYTFDGEISFSFSRLVKSLCWSQCSSFVEYIHLFGAGDAREKKLDSPTEEAEDKKNASGESKSTKKKDKSSKEAKEQQDHPNGTDPTNESDEAAVTEKAEVDTPVVDGKEKVNKVARMKKNNNTVNGVIDQTSISDPLGYNMSTFLQNIYLDDQSCFAFLRIKASGNMIRGSKTMSLSVSQNSCYHTWWFSSFISFHYIAAASLAAARNAKLAAAKKKEKNQYNQQ</sequence>
<protein>
    <submittedName>
        <fullName evidence="1">Uncharacterized protein</fullName>
    </submittedName>
</protein>
<evidence type="ECO:0000313" key="1">
    <source>
        <dbReference type="EMBL" id="KAI8536545.1"/>
    </source>
</evidence>
<accession>A0ACC0M6F3</accession>
<dbReference type="EMBL" id="CM046397">
    <property type="protein sequence ID" value="KAI8536545.1"/>
    <property type="molecule type" value="Genomic_DNA"/>
</dbReference>
<dbReference type="Proteomes" id="UP001062846">
    <property type="component" value="Chromosome 10"/>
</dbReference>
<comment type="caution">
    <text evidence="1">The sequence shown here is derived from an EMBL/GenBank/DDBJ whole genome shotgun (WGS) entry which is preliminary data.</text>
</comment>
<organism evidence="1 2">
    <name type="scientific">Rhododendron molle</name>
    <name type="common">Chinese azalea</name>
    <name type="synonym">Azalea mollis</name>
    <dbReference type="NCBI Taxonomy" id="49168"/>
    <lineage>
        <taxon>Eukaryota</taxon>
        <taxon>Viridiplantae</taxon>
        <taxon>Streptophyta</taxon>
        <taxon>Embryophyta</taxon>
        <taxon>Tracheophyta</taxon>
        <taxon>Spermatophyta</taxon>
        <taxon>Magnoliopsida</taxon>
        <taxon>eudicotyledons</taxon>
        <taxon>Gunneridae</taxon>
        <taxon>Pentapetalae</taxon>
        <taxon>asterids</taxon>
        <taxon>Ericales</taxon>
        <taxon>Ericaceae</taxon>
        <taxon>Ericoideae</taxon>
        <taxon>Rhodoreae</taxon>
        <taxon>Rhododendron</taxon>
    </lineage>
</organism>
<proteinExistence type="predicted"/>
<gene>
    <name evidence="1" type="ORF">RHMOL_Rhmol10G0265600</name>
</gene>
<evidence type="ECO:0000313" key="2">
    <source>
        <dbReference type="Proteomes" id="UP001062846"/>
    </source>
</evidence>
<keyword evidence="2" id="KW-1185">Reference proteome</keyword>
<reference evidence="1" key="1">
    <citation type="submission" date="2022-02" db="EMBL/GenBank/DDBJ databases">
        <title>Plant Genome Project.</title>
        <authorList>
            <person name="Zhang R.-G."/>
        </authorList>
    </citation>
    <scope>NUCLEOTIDE SEQUENCE</scope>
    <source>
        <strain evidence="1">AT1</strain>
    </source>
</reference>